<dbReference type="OMA" id="METIHTT"/>
<sequence>MVADIEVAIQQHEEALHLTPDDHPGRKDHLFNIGNDFAQKYQKTGFLEDLEMALQRTQEALDVMSKDHADRARRLEGHGSVYNLKYEKTKAMPDFEAAIRHYQDALHHRVSPLRHRILSGEKLVTLYADAHDWQSAYHTADVTISLIPALTSRSLQTSDKQDLIEENSHLASDAFAVALKADQSLHDAWRLLELGRGTIVGSLHEMRTDISELYQQHPTIATEFTELRDQPGAPKESMQAIQRYEMAQRFDNVIEEIRRLPGFDRFLLAPTEDEIKAAAADGPIVIVNASSYGCDALIIKDTSIKAMPLSRARYDDVCIRAETLASPESLELDPLEWFWEVVASPILEALGMLETPVGNWPHIWWIPTGLFAKFPLHAAGRHDGFSDGVLDRVISSYSSSIKVLIQSRRNRSKPAVSPKSGSIVLLGMEETPGQSRLQFVPEEIERLEGLHTSTLLRIIRP</sequence>
<dbReference type="Proteomes" id="UP000030651">
    <property type="component" value="Unassembled WGS sequence"/>
</dbReference>
<name>W3XKM8_PESFW</name>
<gene>
    <name evidence="1" type="ORF">PFICI_00397</name>
</gene>
<dbReference type="GeneID" id="19265410"/>
<dbReference type="AlphaFoldDB" id="W3XKM8"/>
<keyword evidence="2" id="KW-1185">Reference proteome</keyword>
<dbReference type="Gene3D" id="1.25.40.10">
    <property type="entry name" value="Tetratricopeptide repeat domain"/>
    <property type="match status" value="1"/>
</dbReference>
<evidence type="ECO:0000313" key="2">
    <source>
        <dbReference type="Proteomes" id="UP000030651"/>
    </source>
</evidence>
<dbReference type="HOGENOM" id="CLU_001305_5_2_1"/>
<dbReference type="RefSeq" id="XP_007827169.1">
    <property type="nucleotide sequence ID" value="XM_007828978.1"/>
</dbReference>
<evidence type="ECO:0000313" key="1">
    <source>
        <dbReference type="EMBL" id="ETS86569.1"/>
    </source>
</evidence>
<dbReference type="EMBL" id="KI912109">
    <property type="protein sequence ID" value="ETS86569.1"/>
    <property type="molecule type" value="Genomic_DNA"/>
</dbReference>
<organism evidence="1 2">
    <name type="scientific">Pestalotiopsis fici (strain W106-1 / CGMCC3.15140)</name>
    <dbReference type="NCBI Taxonomy" id="1229662"/>
    <lineage>
        <taxon>Eukaryota</taxon>
        <taxon>Fungi</taxon>
        <taxon>Dikarya</taxon>
        <taxon>Ascomycota</taxon>
        <taxon>Pezizomycotina</taxon>
        <taxon>Sordariomycetes</taxon>
        <taxon>Xylariomycetidae</taxon>
        <taxon>Amphisphaeriales</taxon>
        <taxon>Sporocadaceae</taxon>
        <taxon>Pestalotiopsis</taxon>
    </lineage>
</organism>
<accession>W3XKM8</accession>
<dbReference type="KEGG" id="pfy:PFICI_00397"/>
<protein>
    <recommendedName>
        <fullName evidence="3">CHAT domain-containing protein</fullName>
    </recommendedName>
</protein>
<dbReference type="InterPro" id="IPR011990">
    <property type="entry name" value="TPR-like_helical_dom_sf"/>
</dbReference>
<evidence type="ECO:0008006" key="3">
    <source>
        <dbReference type="Google" id="ProtNLM"/>
    </source>
</evidence>
<dbReference type="eggNOG" id="KOG4626">
    <property type="taxonomic scope" value="Eukaryota"/>
</dbReference>
<reference evidence="2" key="1">
    <citation type="journal article" date="2015" name="BMC Genomics">
        <title>Genomic and transcriptomic analysis of the endophytic fungus Pestalotiopsis fici reveals its lifestyle and high potential for synthesis of natural products.</title>
        <authorList>
            <person name="Wang X."/>
            <person name="Zhang X."/>
            <person name="Liu L."/>
            <person name="Xiang M."/>
            <person name="Wang W."/>
            <person name="Sun X."/>
            <person name="Che Y."/>
            <person name="Guo L."/>
            <person name="Liu G."/>
            <person name="Guo L."/>
            <person name="Wang C."/>
            <person name="Yin W.B."/>
            <person name="Stadler M."/>
            <person name="Zhang X."/>
            <person name="Liu X."/>
        </authorList>
    </citation>
    <scope>NUCLEOTIDE SEQUENCE [LARGE SCALE GENOMIC DNA]</scope>
    <source>
        <strain evidence="2">W106-1 / CGMCC3.15140</strain>
    </source>
</reference>
<dbReference type="OrthoDB" id="9991317at2759"/>
<dbReference type="STRING" id="1229662.W3XKM8"/>
<proteinExistence type="predicted"/>
<dbReference type="InParanoid" id="W3XKM8"/>